<dbReference type="GO" id="GO:0016491">
    <property type="term" value="F:oxidoreductase activity"/>
    <property type="evidence" value="ECO:0007669"/>
    <property type="project" value="UniProtKB-KW"/>
</dbReference>
<gene>
    <name evidence="7" type="ORF">MESMUL_19530</name>
</gene>
<dbReference type="PRINTS" id="PR00411">
    <property type="entry name" value="PNDRDTASEI"/>
</dbReference>
<dbReference type="SUPFAM" id="SSF56425">
    <property type="entry name" value="Succinate dehydrogenase/fumarate reductase flavoprotein, catalytic domain"/>
    <property type="match status" value="1"/>
</dbReference>
<keyword evidence="2" id="KW-0285">Flavoprotein</keyword>
<reference evidence="7 8" key="1">
    <citation type="journal article" date="2018" name="Int. J. Syst. Evol. Microbiol.">
        <title>Mesosutterella multiformis gen. nov., sp. nov., a member of the family Sutterellaceae and Sutterella megalosphaeroides sp. nov., isolated from human faeces.</title>
        <authorList>
            <person name="Sakamoto M."/>
            <person name="Ikeyama N."/>
            <person name="Kunihiro T."/>
            <person name="Iino T."/>
            <person name="Yuki M."/>
            <person name="Ohkuma M."/>
        </authorList>
    </citation>
    <scope>NUCLEOTIDE SEQUENCE [LARGE SCALE GENOMIC DNA]</scope>
    <source>
        <strain evidence="7 8">4NBBH2</strain>
    </source>
</reference>
<dbReference type="PANTHER" id="PTHR43400:SF10">
    <property type="entry name" value="3-OXOSTEROID 1-DEHYDROGENASE"/>
    <property type="match status" value="1"/>
</dbReference>
<feature type="chain" id="PRO_5017473157" evidence="5">
    <location>
        <begin position="26"/>
        <end position="498"/>
    </location>
</feature>
<feature type="signal peptide" evidence="5">
    <location>
        <begin position="1"/>
        <end position="25"/>
    </location>
</feature>
<dbReference type="Gene3D" id="3.90.700.10">
    <property type="entry name" value="Succinate dehydrogenase/fumarate reductase flavoprotein, catalytic domain"/>
    <property type="match status" value="1"/>
</dbReference>
<dbReference type="PROSITE" id="PS51318">
    <property type="entry name" value="TAT"/>
    <property type="match status" value="1"/>
</dbReference>
<protein>
    <submittedName>
        <fullName evidence="7">Flavocytochrome c</fullName>
    </submittedName>
</protein>
<dbReference type="Proteomes" id="UP000266091">
    <property type="component" value="Unassembled WGS sequence"/>
</dbReference>
<dbReference type="SUPFAM" id="SSF51905">
    <property type="entry name" value="FAD/NAD(P)-binding domain"/>
    <property type="match status" value="1"/>
</dbReference>
<comment type="cofactor">
    <cofactor evidence="1">
        <name>FAD</name>
        <dbReference type="ChEBI" id="CHEBI:57692"/>
    </cofactor>
</comment>
<dbReference type="InterPro" id="IPR003953">
    <property type="entry name" value="FAD-dep_OxRdtase_2_FAD-bd"/>
</dbReference>
<dbReference type="InterPro" id="IPR006311">
    <property type="entry name" value="TAT_signal"/>
</dbReference>
<keyword evidence="5" id="KW-0732">Signal</keyword>
<sequence length="498" mass="53563">MLTRRNWLKAGVAAAAAGTASVAQAATGKAAPSRKSNINKTLPSETFDCVILGAGTGSLVTAIEAFDRGLKPVVLEKMSWAAGNSIFASGGIAAWGTDLQKAQGFNETKEAFRADMMKVSQNRADPALVDTYVENIGPDIEWLQKKIGVKFAKIRSLPWPLLHRMIPVDGQGLTGGSRLIRYLLAACDARKIPVRFNTKGLKLITDNQYRIVGVECLTDDGLKNYMARDGVVIGTGGFSANRAMLCRYMGGPLSRLVLRGSQYVTGENVSMTEPLGAMLVHMDQFHCGPIVENTHANPNFVIDAGTGLDVNCQGQRFMDEVFTYTQKSMATATKTAENKAYHIIDANWPRSEMAAKKFLGMNSEVIIANTPEELARKMGLKPEVFTKLFAEYNKALADGKLKEMNPPCSLKDPKPLNKPPYYAFPFQGGITATFGGPKINSKAQIVSNEGVPFKGLYAVGNAAGGLFFGNYIGGSQLGAATVFGRIAAADMASKHKNA</sequence>
<evidence type="ECO:0000256" key="5">
    <source>
        <dbReference type="SAM" id="SignalP"/>
    </source>
</evidence>
<proteinExistence type="predicted"/>
<evidence type="ECO:0000313" key="8">
    <source>
        <dbReference type="Proteomes" id="UP000266091"/>
    </source>
</evidence>
<organism evidence="7 8">
    <name type="scientific">Mesosutterella multiformis</name>
    <dbReference type="NCBI Taxonomy" id="2259133"/>
    <lineage>
        <taxon>Bacteria</taxon>
        <taxon>Pseudomonadati</taxon>
        <taxon>Pseudomonadota</taxon>
        <taxon>Betaproteobacteria</taxon>
        <taxon>Burkholderiales</taxon>
        <taxon>Sutterellaceae</taxon>
        <taxon>Mesosutterella</taxon>
    </lineage>
</organism>
<evidence type="ECO:0000256" key="3">
    <source>
        <dbReference type="ARBA" id="ARBA00022827"/>
    </source>
</evidence>
<dbReference type="GO" id="GO:0008202">
    <property type="term" value="P:steroid metabolic process"/>
    <property type="evidence" value="ECO:0007669"/>
    <property type="project" value="UniProtKB-ARBA"/>
</dbReference>
<feature type="domain" description="FAD-dependent oxidoreductase 2 FAD-binding" evidence="6">
    <location>
        <begin position="48"/>
        <end position="475"/>
    </location>
</feature>
<evidence type="ECO:0000313" key="7">
    <source>
        <dbReference type="EMBL" id="GBO94599.1"/>
    </source>
</evidence>
<keyword evidence="3" id="KW-0274">FAD</keyword>
<dbReference type="OrthoDB" id="9813348at2"/>
<dbReference type="InterPro" id="IPR050315">
    <property type="entry name" value="FAD-oxidoreductase_2"/>
</dbReference>
<dbReference type="InterPro" id="IPR036188">
    <property type="entry name" value="FAD/NAD-bd_sf"/>
</dbReference>
<evidence type="ECO:0000256" key="1">
    <source>
        <dbReference type="ARBA" id="ARBA00001974"/>
    </source>
</evidence>
<dbReference type="RefSeq" id="WP_116270838.1">
    <property type="nucleotide sequence ID" value="NZ_BGZJ01000002.1"/>
</dbReference>
<dbReference type="EMBL" id="BGZJ01000002">
    <property type="protein sequence ID" value="GBO94599.1"/>
    <property type="molecule type" value="Genomic_DNA"/>
</dbReference>
<evidence type="ECO:0000259" key="6">
    <source>
        <dbReference type="Pfam" id="PF00890"/>
    </source>
</evidence>
<accession>A0A388SGK7</accession>
<dbReference type="InterPro" id="IPR027477">
    <property type="entry name" value="Succ_DH/fumarate_Rdtase_cat_sf"/>
</dbReference>
<comment type="caution">
    <text evidence="7">The sequence shown here is derived from an EMBL/GenBank/DDBJ whole genome shotgun (WGS) entry which is preliminary data.</text>
</comment>
<dbReference type="PANTHER" id="PTHR43400">
    <property type="entry name" value="FUMARATE REDUCTASE"/>
    <property type="match status" value="1"/>
</dbReference>
<dbReference type="Gene3D" id="3.50.50.60">
    <property type="entry name" value="FAD/NAD(P)-binding domain"/>
    <property type="match status" value="1"/>
</dbReference>
<evidence type="ECO:0000256" key="2">
    <source>
        <dbReference type="ARBA" id="ARBA00022630"/>
    </source>
</evidence>
<name>A0A388SGK7_9BURK</name>
<keyword evidence="8" id="KW-1185">Reference proteome</keyword>
<dbReference type="AlphaFoldDB" id="A0A388SGK7"/>
<dbReference type="Pfam" id="PF00890">
    <property type="entry name" value="FAD_binding_2"/>
    <property type="match status" value="1"/>
</dbReference>
<evidence type="ECO:0000256" key="4">
    <source>
        <dbReference type="ARBA" id="ARBA00023002"/>
    </source>
</evidence>
<keyword evidence="4" id="KW-0560">Oxidoreductase</keyword>